<sequence length="178" mass="19628">MRVLLINPFYPISETPSPPLGLAYLGAALEHAGVQVKILDYVVYPYRRDTLGSVLKNFKPHIAGATAVTMTFDHAKQVLKSVKTIDPRILTVMGGPHVTFCARESLETFPELDVVVLGEGEETFVDLTKAVERGQDLNRVNGITYRIGSQINTTAKRKLIQNLDALPLPARHLLPLGR</sequence>
<evidence type="ECO:0000256" key="4">
    <source>
        <dbReference type="ARBA" id="ARBA00023004"/>
    </source>
</evidence>
<dbReference type="Pfam" id="PF02310">
    <property type="entry name" value="B12-binding"/>
    <property type="match status" value="1"/>
</dbReference>
<name>X0V475_9ZZZZ</name>
<comment type="cofactor">
    <cofactor evidence="1">
        <name>[4Fe-4S] cluster</name>
        <dbReference type="ChEBI" id="CHEBI:49883"/>
    </cofactor>
</comment>
<dbReference type="PANTHER" id="PTHR43409">
    <property type="entry name" value="ANAEROBIC MAGNESIUM-PROTOPORPHYRIN IX MONOMETHYL ESTER CYCLASE-RELATED"/>
    <property type="match status" value="1"/>
</dbReference>
<protein>
    <recommendedName>
        <fullName evidence="6">B12-binding domain-containing protein</fullName>
    </recommendedName>
</protein>
<dbReference type="PROSITE" id="PS51332">
    <property type="entry name" value="B12_BINDING"/>
    <property type="match status" value="1"/>
</dbReference>
<dbReference type="AlphaFoldDB" id="X0V475"/>
<dbReference type="CDD" id="cd02068">
    <property type="entry name" value="radical_SAM_B12_BD"/>
    <property type="match status" value="1"/>
</dbReference>
<evidence type="ECO:0000256" key="5">
    <source>
        <dbReference type="ARBA" id="ARBA00023014"/>
    </source>
</evidence>
<dbReference type="GO" id="GO:0046872">
    <property type="term" value="F:metal ion binding"/>
    <property type="evidence" value="ECO:0007669"/>
    <property type="project" value="UniProtKB-KW"/>
</dbReference>
<gene>
    <name evidence="7" type="ORF">S01H1_32094</name>
</gene>
<keyword evidence="5" id="KW-0411">Iron-sulfur</keyword>
<accession>X0V475</accession>
<keyword evidence="4" id="KW-0408">Iron</keyword>
<organism evidence="7">
    <name type="scientific">marine sediment metagenome</name>
    <dbReference type="NCBI Taxonomy" id="412755"/>
    <lineage>
        <taxon>unclassified sequences</taxon>
        <taxon>metagenomes</taxon>
        <taxon>ecological metagenomes</taxon>
    </lineage>
</organism>
<dbReference type="InterPro" id="IPR051198">
    <property type="entry name" value="BchE-like"/>
</dbReference>
<comment type="caution">
    <text evidence="7">The sequence shown here is derived from an EMBL/GenBank/DDBJ whole genome shotgun (WGS) entry which is preliminary data.</text>
</comment>
<reference evidence="7" key="1">
    <citation type="journal article" date="2014" name="Front. Microbiol.">
        <title>High frequency of phylogenetically diverse reductive dehalogenase-homologous genes in deep subseafloor sedimentary metagenomes.</title>
        <authorList>
            <person name="Kawai M."/>
            <person name="Futagami T."/>
            <person name="Toyoda A."/>
            <person name="Takaki Y."/>
            <person name="Nishi S."/>
            <person name="Hori S."/>
            <person name="Arai W."/>
            <person name="Tsubouchi T."/>
            <person name="Morono Y."/>
            <person name="Uchiyama I."/>
            <person name="Ito T."/>
            <person name="Fujiyama A."/>
            <person name="Inagaki F."/>
            <person name="Takami H."/>
        </authorList>
    </citation>
    <scope>NUCLEOTIDE SEQUENCE</scope>
    <source>
        <strain evidence="7">Expedition CK06-06</strain>
    </source>
</reference>
<keyword evidence="3" id="KW-0479">Metal-binding</keyword>
<evidence type="ECO:0000313" key="7">
    <source>
        <dbReference type="EMBL" id="GAF95440.1"/>
    </source>
</evidence>
<dbReference type="Gene3D" id="3.40.50.280">
    <property type="entry name" value="Cobalamin-binding domain"/>
    <property type="match status" value="1"/>
</dbReference>
<dbReference type="GO" id="GO:0051536">
    <property type="term" value="F:iron-sulfur cluster binding"/>
    <property type="evidence" value="ECO:0007669"/>
    <property type="project" value="UniProtKB-KW"/>
</dbReference>
<evidence type="ECO:0000256" key="1">
    <source>
        <dbReference type="ARBA" id="ARBA00001966"/>
    </source>
</evidence>
<dbReference type="InterPro" id="IPR036724">
    <property type="entry name" value="Cobalamin-bd_sf"/>
</dbReference>
<dbReference type="GO" id="GO:0031419">
    <property type="term" value="F:cobalamin binding"/>
    <property type="evidence" value="ECO:0007669"/>
    <property type="project" value="InterPro"/>
</dbReference>
<evidence type="ECO:0000256" key="3">
    <source>
        <dbReference type="ARBA" id="ARBA00022723"/>
    </source>
</evidence>
<feature type="domain" description="B12-binding" evidence="6">
    <location>
        <begin position="1"/>
        <end position="138"/>
    </location>
</feature>
<keyword evidence="2" id="KW-0949">S-adenosyl-L-methionine</keyword>
<dbReference type="InterPro" id="IPR006158">
    <property type="entry name" value="Cobalamin-bd"/>
</dbReference>
<evidence type="ECO:0000259" key="6">
    <source>
        <dbReference type="PROSITE" id="PS51332"/>
    </source>
</evidence>
<evidence type="ECO:0000256" key="2">
    <source>
        <dbReference type="ARBA" id="ARBA00022691"/>
    </source>
</evidence>
<feature type="non-terminal residue" evidence="7">
    <location>
        <position position="178"/>
    </location>
</feature>
<dbReference type="SUPFAM" id="SSF52242">
    <property type="entry name" value="Cobalamin (vitamin B12)-binding domain"/>
    <property type="match status" value="1"/>
</dbReference>
<proteinExistence type="predicted"/>
<dbReference type="PANTHER" id="PTHR43409:SF7">
    <property type="entry name" value="BLL1977 PROTEIN"/>
    <property type="match status" value="1"/>
</dbReference>
<dbReference type="EMBL" id="BARS01019848">
    <property type="protein sequence ID" value="GAF95440.1"/>
    <property type="molecule type" value="Genomic_DNA"/>
</dbReference>